<comment type="caution">
    <text evidence="2">The sequence shown here is derived from an EMBL/GenBank/DDBJ whole genome shotgun (WGS) entry which is preliminary data.</text>
</comment>
<feature type="region of interest" description="Disordered" evidence="1">
    <location>
        <begin position="1"/>
        <end position="92"/>
    </location>
</feature>
<feature type="compositionally biased region" description="Low complexity" evidence="1">
    <location>
        <begin position="41"/>
        <end position="52"/>
    </location>
</feature>
<keyword evidence="3" id="KW-1185">Reference proteome</keyword>
<accession>A0ABP6V9K8</accession>
<feature type="compositionally biased region" description="Low complexity" evidence="1">
    <location>
        <begin position="10"/>
        <end position="34"/>
    </location>
</feature>
<gene>
    <name evidence="2" type="ORF">GCM10022222_12650</name>
</gene>
<protein>
    <submittedName>
        <fullName evidence="2">Uncharacterized protein</fullName>
    </submittedName>
</protein>
<proteinExistence type="predicted"/>
<reference evidence="3" key="1">
    <citation type="journal article" date="2019" name="Int. J. Syst. Evol. Microbiol.">
        <title>The Global Catalogue of Microorganisms (GCM) 10K type strain sequencing project: providing services to taxonomists for standard genome sequencing and annotation.</title>
        <authorList>
            <consortium name="The Broad Institute Genomics Platform"/>
            <consortium name="The Broad Institute Genome Sequencing Center for Infectious Disease"/>
            <person name="Wu L."/>
            <person name="Ma J."/>
        </authorList>
    </citation>
    <scope>NUCLEOTIDE SEQUENCE [LARGE SCALE GENOMIC DNA]</scope>
    <source>
        <strain evidence="3">JCM 16898</strain>
    </source>
</reference>
<dbReference type="EMBL" id="BAAAZN010000002">
    <property type="protein sequence ID" value="GAA3531072.1"/>
    <property type="molecule type" value="Genomic_DNA"/>
</dbReference>
<feature type="compositionally biased region" description="Pro residues" evidence="1">
    <location>
        <begin position="53"/>
        <end position="69"/>
    </location>
</feature>
<sequence>MLLLAVAACGDQSDQSGQGNQSDQSNQSSENSQDGQGGQTGATASRSPSQLPSAPPPAPSSVPPGPPQSRPTQGVPPGDTAPAAGQVDASALPAGYPHDVVLADGGSTVVVQAEEAGCDQVSAAAGEQNGDHVVVTVTLVRAPHGKMCPMHVRETPLPVRLAEPLGARKLLLRAGP</sequence>
<evidence type="ECO:0000256" key="1">
    <source>
        <dbReference type="SAM" id="MobiDB-lite"/>
    </source>
</evidence>
<dbReference type="Proteomes" id="UP001500689">
    <property type="component" value="Unassembled WGS sequence"/>
</dbReference>
<evidence type="ECO:0000313" key="3">
    <source>
        <dbReference type="Proteomes" id="UP001500689"/>
    </source>
</evidence>
<organism evidence="2 3">
    <name type="scientific">Amycolatopsis ultiminotia</name>
    <dbReference type="NCBI Taxonomy" id="543629"/>
    <lineage>
        <taxon>Bacteria</taxon>
        <taxon>Bacillati</taxon>
        <taxon>Actinomycetota</taxon>
        <taxon>Actinomycetes</taxon>
        <taxon>Pseudonocardiales</taxon>
        <taxon>Pseudonocardiaceae</taxon>
        <taxon>Amycolatopsis</taxon>
    </lineage>
</organism>
<name>A0ABP6V9K8_9PSEU</name>
<evidence type="ECO:0000313" key="2">
    <source>
        <dbReference type="EMBL" id="GAA3531072.1"/>
    </source>
</evidence>